<organism evidence="14 15">
    <name type="scientific">Neomoorella stamsii</name>
    <dbReference type="NCBI Taxonomy" id="1266720"/>
    <lineage>
        <taxon>Bacteria</taxon>
        <taxon>Bacillati</taxon>
        <taxon>Bacillota</taxon>
        <taxon>Clostridia</taxon>
        <taxon>Neomoorellales</taxon>
        <taxon>Neomoorellaceae</taxon>
        <taxon>Neomoorella</taxon>
    </lineage>
</organism>
<keyword evidence="7 13" id="KW-0067">ATP-binding</keyword>
<gene>
    <name evidence="14" type="primary">dnaK_2</name>
    <name evidence="14" type="ORF">MOST_20300</name>
</gene>
<evidence type="ECO:0000256" key="7">
    <source>
        <dbReference type="ARBA" id="ARBA00022840"/>
    </source>
</evidence>
<dbReference type="InterPro" id="IPR043129">
    <property type="entry name" value="ATPase_NBD"/>
</dbReference>
<evidence type="ECO:0000313" key="14">
    <source>
        <dbReference type="EMBL" id="PRR72319.1"/>
    </source>
</evidence>
<dbReference type="Pfam" id="PF00012">
    <property type="entry name" value="HSP70"/>
    <property type="match status" value="2"/>
</dbReference>
<dbReference type="Gene3D" id="3.30.420.40">
    <property type="match status" value="2"/>
</dbReference>
<dbReference type="InterPro" id="IPR029047">
    <property type="entry name" value="HSP70_peptide-bd_sf"/>
</dbReference>
<evidence type="ECO:0000256" key="4">
    <source>
        <dbReference type="ARBA" id="ARBA00017249"/>
    </source>
</evidence>
<sequence>MSKIIGIDLGTTNSVVAAIQDGRPRVLVSKDGARLLPSVVGLSPADELLVGDAAKNQYLLYPERTIKSVKRMMGQDVALPLGEKTFSPPQISAFILERLRETAAATLGEEVRQAVITVPAYFTDAQRQATRQAGELAGLEVVRIINEPTAAALAYGLESRDSRRALVYDLGGGTFDVSVVEINEGVVEVIATAGNNHLGGDDFDARLVDFLIRHLQEESGVDLSDNRRAMARLTRAAEEAKIKLSTQPFVQINEPFIAERGGQAINLEVELSRNQFEAMIADLLQETVSLIQRVLQDAQLKPADLDIVLLVGGSTRIPAVFELVKNHLGQVPRGEINPDECVALGAAVQAGIIAGEPLDMVFVDVAPYSLGIQILGEQFGIVHPDVMRVLIPRNTAIPTSRAEVFSTVHDNQSAVKISVYQGESLMASKNTLLGEFTLSGIPPMPAGQPQIVVQFDYDVDGIVHVSATERSTGKNEHITITRASEEMAAATETAGAQPEAPDRRAARRRRAVLRQAKKLAQELEGEDKAALLGLVTAIERAEKQGDTAQAAALVEDLWDLLYEKM</sequence>
<dbReference type="Gene3D" id="2.60.34.10">
    <property type="entry name" value="Substrate Binding Domain Of DNAk, Chain A, domain 1"/>
    <property type="match status" value="1"/>
</dbReference>
<dbReference type="PANTHER" id="PTHR19375">
    <property type="entry name" value="HEAT SHOCK PROTEIN 70KDA"/>
    <property type="match status" value="1"/>
</dbReference>
<evidence type="ECO:0000256" key="5">
    <source>
        <dbReference type="ARBA" id="ARBA00022553"/>
    </source>
</evidence>
<evidence type="ECO:0000256" key="6">
    <source>
        <dbReference type="ARBA" id="ARBA00022741"/>
    </source>
</evidence>
<comment type="similarity">
    <text evidence="2 13">Belongs to the heat shock protein 70 family.</text>
</comment>
<evidence type="ECO:0000256" key="2">
    <source>
        <dbReference type="ARBA" id="ARBA00007381"/>
    </source>
</evidence>
<dbReference type="InterPro" id="IPR018181">
    <property type="entry name" value="Heat_shock_70_CS"/>
</dbReference>
<keyword evidence="8" id="KW-0346">Stress response</keyword>
<dbReference type="CDD" id="cd10234">
    <property type="entry name" value="ASKHA_NBD_HSP70_DnaK-like"/>
    <property type="match status" value="1"/>
</dbReference>
<keyword evidence="9" id="KW-0143">Chaperone</keyword>
<comment type="function">
    <text evidence="1">Acts as a chaperone.</text>
</comment>
<evidence type="ECO:0000256" key="9">
    <source>
        <dbReference type="ARBA" id="ARBA00023186"/>
    </source>
</evidence>
<dbReference type="AlphaFoldDB" id="A0A9X7J2A5"/>
<dbReference type="PROSITE" id="PS01036">
    <property type="entry name" value="HSP70_3"/>
    <property type="match status" value="1"/>
</dbReference>
<comment type="caution">
    <text evidence="14">The sequence shown here is derived from an EMBL/GenBank/DDBJ whole genome shotgun (WGS) entry which is preliminary data.</text>
</comment>
<evidence type="ECO:0000256" key="12">
    <source>
        <dbReference type="ARBA" id="ARBA00033103"/>
    </source>
</evidence>
<dbReference type="GO" id="GO:0140662">
    <property type="term" value="F:ATP-dependent protein folding chaperone"/>
    <property type="evidence" value="ECO:0007669"/>
    <property type="project" value="InterPro"/>
</dbReference>
<keyword evidence="6 13" id="KW-0547">Nucleotide-binding</keyword>
<evidence type="ECO:0000256" key="10">
    <source>
        <dbReference type="ARBA" id="ARBA00030019"/>
    </source>
</evidence>
<dbReference type="RefSeq" id="WP_054937800.1">
    <property type="nucleotide sequence ID" value="NZ_PVXL01000046.1"/>
</dbReference>
<name>A0A9X7J2A5_9FIRM</name>
<dbReference type="PROSITE" id="PS00297">
    <property type="entry name" value="HSP70_1"/>
    <property type="match status" value="1"/>
</dbReference>
<reference evidence="14 15" key="1">
    <citation type="submission" date="2018-03" db="EMBL/GenBank/DDBJ databases">
        <title>Genome sequence of Moorella stamsii DSM 26217.</title>
        <authorList>
            <person name="Poehlein A."/>
            <person name="Daniel R."/>
        </authorList>
    </citation>
    <scope>NUCLEOTIDE SEQUENCE [LARGE SCALE GENOMIC DNA]</scope>
    <source>
        <strain evidence="15">DSM 26217</strain>
    </source>
</reference>
<evidence type="ECO:0000256" key="13">
    <source>
        <dbReference type="RuleBase" id="RU003322"/>
    </source>
</evidence>
<dbReference type="Gene3D" id="3.90.640.10">
    <property type="entry name" value="Actin, Chain A, domain 4"/>
    <property type="match status" value="1"/>
</dbReference>
<dbReference type="GO" id="GO:0005524">
    <property type="term" value="F:ATP binding"/>
    <property type="evidence" value="ECO:0007669"/>
    <property type="project" value="UniProtKB-KW"/>
</dbReference>
<keyword evidence="15" id="KW-1185">Reference proteome</keyword>
<evidence type="ECO:0000313" key="15">
    <source>
        <dbReference type="Proteomes" id="UP000239430"/>
    </source>
</evidence>
<evidence type="ECO:0000256" key="1">
    <source>
        <dbReference type="ARBA" id="ARBA00002290"/>
    </source>
</evidence>
<dbReference type="InterPro" id="IPR013126">
    <property type="entry name" value="Hsp_70_fam"/>
</dbReference>
<dbReference type="EMBL" id="PVXL01000046">
    <property type="protein sequence ID" value="PRR72319.1"/>
    <property type="molecule type" value="Genomic_DNA"/>
</dbReference>
<dbReference type="FunFam" id="3.90.640.10:FF:000003">
    <property type="entry name" value="Molecular chaperone DnaK"/>
    <property type="match status" value="1"/>
</dbReference>
<dbReference type="FunFam" id="3.30.420.40:FF:000071">
    <property type="entry name" value="Molecular chaperone DnaK"/>
    <property type="match status" value="1"/>
</dbReference>
<dbReference type="PROSITE" id="PS00329">
    <property type="entry name" value="HSP70_2"/>
    <property type="match status" value="1"/>
</dbReference>
<keyword evidence="5" id="KW-0597">Phosphoprotein</keyword>
<dbReference type="Proteomes" id="UP000239430">
    <property type="component" value="Unassembled WGS sequence"/>
</dbReference>
<protein>
    <recommendedName>
        <fullName evidence="3">Chaperone protein DnaK</fullName>
    </recommendedName>
    <alternativeName>
        <fullName evidence="4">Chaperone protein dnaK</fullName>
    </alternativeName>
    <alternativeName>
        <fullName evidence="12">HSP70</fullName>
    </alternativeName>
    <alternativeName>
        <fullName evidence="11">Heat shock 70 kDa protein</fullName>
    </alternativeName>
    <alternativeName>
        <fullName evidence="10">Heat shock protein 70</fullName>
    </alternativeName>
</protein>
<accession>A0A9X7J2A5</accession>
<dbReference type="SUPFAM" id="SSF53067">
    <property type="entry name" value="Actin-like ATPase domain"/>
    <property type="match status" value="2"/>
</dbReference>
<dbReference type="PRINTS" id="PR00301">
    <property type="entry name" value="HEATSHOCK70"/>
</dbReference>
<proteinExistence type="inferred from homology"/>
<evidence type="ECO:0000256" key="11">
    <source>
        <dbReference type="ARBA" id="ARBA00030945"/>
    </source>
</evidence>
<evidence type="ECO:0000256" key="8">
    <source>
        <dbReference type="ARBA" id="ARBA00023016"/>
    </source>
</evidence>
<evidence type="ECO:0000256" key="3">
    <source>
        <dbReference type="ARBA" id="ARBA00014415"/>
    </source>
</evidence>
<dbReference type="SUPFAM" id="SSF100920">
    <property type="entry name" value="Heat shock protein 70kD (HSP70), peptide-binding domain"/>
    <property type="match status" value="1"/>
</dbReference>